<organism evidence="4">
    <name type="scientific">Schistocephalus solidus</name>
    <name type="common">Tapeworm</name>
    <dbReference type="NCBI Taxonomy" id="70667"/>
    <lineage>
        <taxon>Eukaryota</taxon>
        <taxon>Metazoa</taxon>
        <taxon>Spiralia</taxon>
        <taxon>Lophotrochozoa</taxon>
        <taxon>Platyhelminthes</taxon>
        <taxon>Cestoda</taxon>
        <taxon>Eucestoda</taxon>
        <taxon>Diphyllobothriidea</taxon>
        <taxon>Diphyllobothriidae</taxon>
        <taxon>Schistocephalus</taxon>
    </lineage>
</organism>
<keyword evidence="3" id="KW-1185">Reference proteome</keyword>
<evidence type="ECO:0000313" key="2">
    <source>
        <dbReference type="EMBL" id="VDL94815.1"/>
    </source>
</evidence>
<accession>A0A183SW32</accession>
<evidence type="ECO:0000256" key="1">
    <source>
        <dbReference type="SAM" id="MobiDB-lite"/>
    </source>
</evidence>
<dbReference type="EMBL" id="UYSU01034647">
    <property type="protein sequence ID" value="VDL94815.1"/>
    <property type="molecule type" value="Genomic_DNA"/>
</dbReference>
<gene>
    <name evidence="2" type="ORF">SSLN_LOCUS8430</name>
</gene>
<evidence type="ECO:0000313" key="4">
    <source>
        <dbReference type="WBParaSite" id="SSLN_0000876301-mRNA-1"/>
    </source>
</evidence>
<feature type="compositionally biased region" description="Polar residues" evidence="1">
    <location>
        <begin position="1"/>
        <end position="14"/>
    </location>
</feature>
<feature type="region of interest" description="Disordered" evidence="1">
    <location>
        <begin position="1"/>
        <end position="38"/>
    </location>
</feature>
<evidence type="ECO:0000313" key="3">
    <source>
        <dbReference type="Proteomes" id="UP000275846"/>
    </source>
</evidence>
<dbReference type="WBParaSite" id="SSLN_0000876301-mRNA-1">
    <property type="protein sequence ID" value="SSLN_0000876301-mRNA-1"/>
    <property type="gene ID" value="SSLN_0000876301"/>
</dbReference>
<protein>
    <submittedName>
        <fullName evidence="2 4">Uncharacterized protein</fullName>
    </submittedName>
</protein>
<dbReference type="Proteomes" id="UP000275846">
    <property type="component" value="Unassembled WGS sequence"/>
</dbReference>
<sequence length="126" mass="14093">MRNAYPTDSSTETSLRVLADKDSKGDATKTPYGPFSRTESYKSNRIAVATAKMAAHKCQAPRLTTQPLNPPTMSLVSATIKRADQARRTSSDPVQKRHYNSTSCLHTHFQTCRKPLDADNNHLHHR</sequence>
<name>A0A183SW32_SCHSO</name>
<dbReference type="AlphaFoldDB" id="A0A183SW32"/>
<reference evidence="4" key="1">
    <citation type="submission" date="2016-06" db="UniProtKB">
        <authorList>
            <consortium name="WormBaseParasite"/>
        </authorList>
    </citation>
    <scope>IDENTIFICATION</scope>
</reference>
<proteinExistence type="predicted"/>
<reference evidence="2 3" key="2">
    <citation type="submission" date="2018-11" db="EMBL/GenBank/DDBJ databases">
        <authorList>
            <consortium name="Pathogen Informatics"/>
        </authorList>
    </citation>
    <scope>NUCLEOTIDE SEQUENCE [LARGE SCALE GENOMIC DNA]</scope>
    <source>
        <strain evidence="2 3">NST_G2</strain>
    </source>
</reference>
<feature type="compositionally biased region" description="Basic and acidic residues" evidence="1">
    <location>
        <begin position="18"/>
        <end position="27"/>
    </location>
</feature>